<dbReference type="OrthoDB" id="9801077at2"/>
<protein>
    <submittedName>
        <fullName evidence="11">Glycoside hydrolase family 2</fullName>
    </submittedName>
</protein>
<dbReference type="Gene3D" id="2.60.40.10">
    <property type="entry name" value="Immunoglobulins"/>
    <property type="match status" value="3"/>
</dbReference>
<feature type="domain" description="Glycosyl hydrolases family 2 sugar binding" evidence="8">
    <location>
        <begin position="86"/>
        <end position="192"/>
    </location>
</feature>
<dbReference type="Gene3D" id="3.20.20.80">
    <property type="entry name" value="Glycosidases"/>
    <property type="match status" value="1"/>
</dbReference>
<evidence type="ECO:0000259" key="6">
    <source>
        <dbReference type="Pfam" id="PF00703"/>
    </source>
</evidence>
<dbReference type="InterPro" id="IPR008979">
    <property type="entry name" value="Galactose-bd-like_sf"/>
</dbReference>
<keyword evidence="12" id="KW-1185">Reference proteome</keyword>
<dbReference type="InterPro" id="IPR006101">
    <property type="entry name" value="Glyco_hydro_2"/>
</dbReference>
<dbReference type="InterPro" id="IPR040605">
    <property type="entry name" value="Glyco_hydro2_dom5"/>
</dbReference>
<dbReference type="RefSeq" id="WP_108741632.1">
    <property type="nucleotide sequence ID" value="NZ_CP020918.1"/>
</dbReference>
<dbReference type="PROSITE" id="PS00719">
    <property type="entry name" value="GLYCOSYL_HYDROL_F2_1"/>
    <property type="match status" value="1"/>
</dbReference>
<organism evidence="11 12">
    <name type="scientific">Flavobacterium faecale</name>
    <dbReference type="NCBI Taxonomy" id="1355330"/>
    <lineage>
        <taxon>Bacteria</taxon>
        <taxon>Pseudomonadati</taxon>
        <taxon>Bacteroidota</taxon>
        <taxon>Flavobacteriia</taxon>
        <taxon>Flavobacteriales</taxon>
        <taxon>Flavobacteriaceae</taxon>
        <taxon>Flavobacterium</taxon>
    </lineage>
</organism>
<evidence type="ECO:0000256" key="2">
    <source>
        <dbReference type="ARBA" id="ARBA00022801"/>
    </source>
</evidence>
<dbReference type="GO" id="GO:0005975">
    <property type="term" value="P:carbohydrate metabolic process"/>
    <property type="evidence" value="ECO:0007669"/>
    <property type="project" value="InterPro"/>
</dbReference>
<dbReference type="PANTHER" id="PTHR42732:SF1">
    <property type="entry name" value="BETA-MANNOSIDASE"/>
    <property type="match status" value="1"/>
</dbReference>
<dbReference type="InterPro" id="IPR013783">
    <property type="entry name" value="Ig-like_fold"/>
</dbReference>
<keyword evidence="2 4" id="KW-0378">Hydrolase</keyword>
<dbReference type="Pfam" id="PF18565">
    <property type="entry name" value="Glyco_hydro2_C5"/>
    <property type="match status" value="1"/>
</dbReference>
<feature type="chain" id="PRO_5015714263" evidence="5">
    <location>
        <begin position="22"/>
        <end position="964"/>
    </location>
</feature>
<gene>
    <name evidence="11" type="ORF">FFWV33_14865</name>
</gene>
<dbReference type="KEGG" id="ffa:FFWV33_14865"/>
<dbReference type="PRINTS" id="PR00132">
    <property type="entry name" value="GLHYDRLASE2"/>
</dbReference>
<dbReference type="Pfam" id="PF02836">
    <property type="entry name" value="Glyco_hydro_2_C"/>
    <property type="match status" value="1"/>
</dbReference>
<dbReference type="InterPro" id="IPR036156">
    <property type="entry name" value="Beta-gal/glucu_dom_sf"/>
</dbReference>
<dbReference type="Pfam" id="PF02837">
    <property type="entry name" value="Glyco_hydro_2_N"/>
    <property type="match status" value="1"/>
</dbReference>
<dbReference type="InterPro" id="IPR032311">
    <property type="entry name" value="DUF4982"/>
</dbReference>
<dbReference type="EMBL" id="CP020918">
    <property type="protein sequence ID" value="AWG22715.1"/>
    <property type="molecule type" value="Genomic_DNA"/>
</dbReference>
<evidence type="ECO:0000256" key="5">
    <source>
        <dbReference type="SAM" id="SignalP"/>
    </source>
</evidence>
<dbReference type="SUPFAM" id="SSF49303">
    <property type="entry name" value="beta-Galactosidase/glucuronidase domain"/>
    <property type="match status" value="1"/>
</dbReference>
<dbReference type="InterPro" id="IPR006104">
    <property type="entry name" value="Glyco_hydro_2_N"/>
</dbReference>
<dbReference type="SUPFAM" id="SSF49373">
    <property type="entry name" value="Invasin/intimin cell-adhesion fragments"/>
    <property type="match status" value="1"/>
</dbReference>
<keyword evidence="3 4" id="KW-0326">Glycosidase</keyword>
<name>A0A2S1LG31_9FLAO</name>
<evidence type="ECO:0000259" key="8">
    <source>
        <dbReference type="Pfam" id="PF02837"/>
    </source>
</evidence>
<evidence type="ECO:0000259" key="7">
    <source>
        <dbReference type="Pfam" id="PF02836"/>
    </source>
</evidence>
<proteinExistence type="inferred from homology"/>
<dbReference type="SUPFAM" id="SSF51445">
    <property type="entry name" value="(Trans)glycosidases"/>
    <property type="match status" value="1"/>
</dbReference>
<feature type="domain" description="Glycoside hydrolase family 2 immunoglobulin-like beta-sandwich" evidence="6">
    <location>
        <begin position="214"/>
        <end position="315"/>
    </location>
</feature>
<dbReference type="PANTHER" id="PTHR42732">
    <property type="entry name" value="BETA-GALACTOSIDASE"/>
    <property type="match status" value="1"/>
</dbReference>
<dbReference type="Proteomes" id="UP000244527">
    <property type="component" value="Chromosome"/>
</dbReference>
<reference evidence="11 12" key="1">
    <citation type="submission" date="2017-04" db="EMBL/GenBank/DDBJ databases">
        <title>Compelte genome sequence of WV33.</title>
        <authorList>
            <person name="Lee P.C."/>
        </authorList>
    </citation>
    <scope>NUCLEOTIDE SEQUENCE [LARGE SCALE GENOMIC DNA]</scope>
    <source>
        <strain evidence="11 12">WV33</strain>
    </source>
</reference>
<dbReference type="InterPro" id="IPR008964">
    <property type="entry name" value="Invasin/intimin_cell_adhesion"/>
</dbReference>
<dbReference type="GO" id="GO:0004553">
    <property type="term" value="F:hydrolase activity, hydrolyzing O-glycosyl compounds"/>
    <property type="evidence" value="ECO:0007669"/>
    <property type="project" value="InterPro"/>
</dbReference>
<dbReference type="AlphaFoldDB" id="A0A2S1LG31"/>
<comment type="similarity">
    <text evidence="1 4">Belongs to the glycosyl hydrolase 2 family.</text>
</comment>
<dbReference type="Pfam" id="PF16355">
    <property type="entry name" value="DUF4982"/>
    <property type="match status" value="1"/>
</dbReference>
<dbReference type="SUPFAM" id="SSF49785">
    <property type="entry name" value="Galactose-binding domain-like"/>
    <property type="match status" value="1"/>
</dbReference>
<feature type="domain" description="Glycoside hydrolase family 2 catalytic" evidence="7">
    <location>
        <begin position="323"/>
        <end position="479"/>
    </location>
</feature>
<evidence type="ECO:0000259" key="10">
    <source>
        <dbReference type="Pfam" id="PF18565"/>
    </source>
</evidence>
<keyword evidence="5" id="KW-0732">Signal</keyword>
<evidence type="ECO:0000259" key="9">
    <source>
        <dbReference type="Pfam" id="PF16355"/>
    </source>
</evidence>
<accession>A0A2S1LG31</accession>
<dbReference type="Pfam" id="PF00703">
    <property type="entry name" value="Glyco_hydro_2"/>
    <property type="match status" value="1"/>
</dbReference>
<evidence type="ECO:0000313" key="11">
    <source>
        <dbReference type="EMBL" id="AWG22715.1"/>
    </source>
</evidence>
<evidence type="ECO:0000256" key="4">
    <source>
        <dbReference type="RuleBase" id="RU361154"/>
    </source>
</evidence>
<dbReference type="InterPro" id="IPR006103">
    <property type="entry name" value="Glyco_hydro_2_cat"/>
</dbReference>
<sequence length="964" mass="108168">MKKTIQILSLLCFICTLNVHSQTQQEKGTRTKKSINFGWKFHLGDPDGALYTEKLDDSKWESVNVPHSLELTSMDLNGNQDDKYQKTFMRNVGWYRRDIAVTADTSKKVFLEFEGVHQVTNVWVNGKHVGEYAVGGYTPFHFDISKYVTYGGKNQVTVKADNRKSDIIPPDPGPMDYIKFGGLYRDVYLVETNPTHVTFNWESDISGQNITTPTVDPINLNGTVNIKTGVRNETNQTQKTTVVNRLVDKNGLVVLKLSQTKEIGAGNEVQFNEIGSIEDDFHLWSTDNPYLYRVNTTVFENGKLVDETECKMGFRKIEMNNMQGVLLNGKPIKLIGVNRHQHYGFIGDAMPNSLHYKDALQIKKLGMNVIRTAHYPHDNAFIEACDELGILIYEEAPTWMSIGSNEWFDNYEKAARTMVRNHRNHPSVFIWGAGINHRGYVPRAHNIMKQEDPTRFTASQSSRWTGWQNSGLTDIFAQMIYGDYYWSGDEPILAMEGKRGPEAVNDFMSSPMKIGHIAWTAHAYYTFHPNPDKRDKSRSGMMTVFRYPRPGLFWYQSELTKVPFTRLETDWKEGTQEVIVYSNADQVELVLNGKIIATQSPTIKDDYKNLKHAPFHFKIENFEKGTLTANGLVEGQKMSSDTKMTPEAPDHIILELDSEGRKLTADGSDIIVGYAKVVDKNGTILQEVDMDISFSVKGNATIVGDQTAAHSNPMFTTHGVAPVLIQAGTAVGKIEVTAFAKGLKSGKASIMSTKVDDNAFEPETIHDLEQIKVDLGGNDQLVQFDWTPWNGNDNNAGIKTFSEMGGFTAKIEAIGKVENTRWLGEINVIGKYGFACGDGVLGATKEGLSLELTGLKKGKYQLKTVHHAPRTNTDSMDPNQEKAATYKIYQIPYAKKINISTTDKNGTTVKENSVVTEGSDMQNKSFGNSTQYFESDGINPVKIIFKDPKGAAVWLNNFELSQWY</sequence>
<evidence type="ECO:0000313" key="12">
    <source>
        <dbReference type="Proteomes" id="UP000244527"/>
    </source>
</evidence>
<evidence type="ECO:0000256" key="1">
    <source>
        <dbReference type="ARBA" id="ARBA00007401"/>
    </source>
</evidence>
<dbReference type="InterPro" id="IPR006102">
    <property type="entry name" value="Ig-like_GH2"/>
</dbReference>
<feature type="domain" description="Glycoside hydrolase family 2" evidence="10">
    <location>
        <begin position="654"/>
        <end position="747"/>
    </location>
</feature>
<dbReference type="Gene3D" id="2.60.120.260">
    <property type="entry name" value="Galactose-binding domain-like"/>
    <property type="match status" value="1"/>
</dbReference>
<dbReference type="InterPro" id="IPR017853">
    <property type="entry name" value="GH"/>
</dbReference>
<dbReference type="InterPro" id="IPR023230">
    <property type="entry name" value="Glyco_hydro_2_CS"/>
</dbReference>
<dbReference type="InterPro" id="IPR051913">
    <property type="entry name" value="GH2_Domain-Containing"/>
</dbReference>
<feature type="domain" description="DUF4982" evidence="9">
    <location>
        <begin position="576"/>
        <end position="637"/>
    </location>
</feature>
<evidence type="ECO:0000256" key="3">
    <source>
        <dbReference type="ARBA" id="ARBA00023295"/>
    </source>
</evidence>
<feature type="signal peptide" evidence="5">
    <location>
        <begin position="1"/>
        <end position="21"/>
    </location>
</feature>